<evidence type="ECO:0000313" key="1">
    <source>
        <dbReference type="EMBL" id="KAF8481633.1"/>
    </source>
</evidence>
<proteinExistence type="predicted"/>
<comment type="caution">
    <text evidence="1">The sequence shown here is derived from an EMBL/GenBank/DDBJ whole genome shotgun (WGS) entry which is preliminary data.</text>
</comment>
<keyword evidence="2" id="KW-1185">Reference proteome</keyword>
<dbReference type="Proteomes" id="UP000759537">
    <property type="component" value="Unassembled WGS sequence"/>
</dbReference>
<evidence type="ECO:0000313" key="2">
    <source>
        <dbReference type="Proteomes" id="UP000759537"/>
    </source>
</evidence>
<accession>A0A9P5MY13</accession>
<gene>
    <name evidence="1" type="ORF">DFH94DRAFT_402866</name>
</gene>
<dbReference type="OrthoDB" id="2653019at2759"/>
<dbReference type="EMBL" id="WHVB01000006">
    <property type="protein sequence ID" value="KAF8481633.1"/>
    <property type="molecule type" value="Genomic_DNA"/>
</dbReference>
<reference evidence="1" key="2">
    <citation type="journal article" date="2020" name="Nat. Commun.">
        <title>Large-scale genome sequencing of mycorrhizal fungi provides insights into the early evolution of symbiotic traits.</title>
        <authorList>
            <person name="Miyauchi S."/>
            <person name="Kiss E."/>
            <person name="Kuo A."/>
            <person name="Drula E."/>
            <person name="Kohler A."/>
            <person name="Sanchez-Garcia M."/>
            <person name="Morin E."/>
            <person name="Andreopoulos B."/>
            <person name="Barry K.W."/>
            <person name="Bonito G."/>
            <person name="Buee M."/>
            <person name="Carver A."/>
            <person name="Chen C."/>
            <person name="Cichocki N."/>
            <person name="Clum A."/>
            <person name="Culley D."/>
            <person name="Crous P.W."/>
            <person name="Fauchery L."/>
            <person name="Girlanda M."/>
            <person name="Hayes R.D."/>
            <person name="Keri Z."/>
            <person name="LaButti K."/>
            <person name="Lipzen A."/>
            <person name="Lombard V."/>
            <person name="Magnuson J."/>
            <person name="Maillard F."/>
            <person name="Murat C."/>
            <person name="Nolan M."/>
            <person name="Ohm R.A."/>
            <person name="Pangilinan J."/>
            <person name="Pereira M.F."/>
            <person name="Perotto S."/>
            <person name="Peter M."/>
            <person name="Pfister S."/>
            <person name="Riley R."/>
            <person name="Sitrit Y."/>
            <person name="Stielow J.B."/>
            <person name="Szollosi G."/>
            <person name="Zifcakova L."/>
            <person name="Stursova M."/>
            <person name="Spatafora J.W."/>
            <person name="Tedersoo L."/>
            <person name="Vaario L.M."/>
            <person name="Yamada A."/>
            <person name="Yan M."/>
            <person name="Wang P."/>
            <person name="Xu J."/>
            <person name="Bruns T."/>
            <person name="Baldrian P."/>
            <person name="Vilgalys R."/>
            <person name="Dunand C."/>
            <person name="Henrissat B."/>
            <person name="Grigoriev I.V."/>
            <person name="Hibbett D."/>
            <person name="Nagy L.G."/>
            <person name="Martin F.M."/>
        </authorList>
    </citation>
    <scope>NUCLEOTIDE SEQUENCE</scope>
    <source>
        <strain evidence="1">Prilba</strain>
    </source>
</reference>
<evidence type="ECO:0008006" key="3">
    <source>
        <dbReference type="Google" id="ProtNLM"/>
    </source>
</evidence>
<name>A0A9P5MY13_9AGAM</name>
<dbReference type="AlphaFoldDB" id="A0A9P5MY13"/>
<dbReference type="SUPFAM" id="SSF52047">
    <property type="entry name" value="RNI-like"/>
    <property type="match status" value="1"/>
</dbReference>
<dbReference type="InterPro" id="IPR032675">
    <property type="entry name" value="LRR_dom_sf"/>
</dbReference>
<sequence length="469" mass="52932">MTLMDGYSGVSPMTSCHSCDQSHQTRKGRTTQCHCQVTPIYMLPDEVLLEIFEFYVDEAADGTKKGIEAWQTLVHVCRLWRTVVFGSPRRLNLRLLCTHETPVRNKLYVWPALPLCIRGSWGNSGTVLDDMLAALGHSDRIRQVDIGYLQLEGLLPAMEVPFPDLTDLNISAIPCLTPVAPDSFLGGSTPRLQNLKLEWFPFPGLLKLLLSATNLVTLCLIRIPRSGYISPEAMATCLSELTRLRHLIITSFPYHEIPPSSPQKHVVLHALTIFEFRGFGEYLEDLVARVNAPRLNHMEITLEEYFGIRQLLQLVGRTPSLEAPDNARLIFSSSAVQVTLLSPTGKLFVNISDERRPLRISDRQVLALAQWEDIEITRWLELLRLFTAVKKLYLSEGCELHIAPALQELVEGRMTKVLPTLENLFLSGLLPWGPVHEGTEQFVAARQFTSPVVVSRWDGRCESDPYNPW</sequence>
<dbReference type="Gene3D" id="3.80.10.10">
    <property type="entry name" value="Ribonuclease Inhibitor"/>
    <property type="match status" value="1"/>
</dbReference>
<reference evidence="1" key="1">
    <citation type="submission" date="2019-10" db="EMBL/GenBank/DDBJ databases">
        <authorList>
            <consortium name="DOE Joint Genome Institute"/>
            <person name="Kuo A."/>
            <person name="Miyauchi S."/>
            <person name="Kiss E."/>
            <person name="Drula E."/>
            <person name="Kohler A."/>
            <person name="Sanchez-Garcia M."/>
            <person name="Andreopoulos B."/>
            <person name="Barry K.W."/>
            <person name="Bonito G."/>
            <person name="Buee M."/>
            <person name="Carver A."/>
            <person name="Chen C."/>
            <person name="Cichocki N."/>
            <person name="Clum A."/>
            <person name="Culley D."/>
            <person name="Crous P.W."/>
            <person name="Fauchery L."/>
            <person name="Girlanda M."/>
            <person name="Hayes R."/>
            <person name="Keri Z."/>
            <person name="LaButti K."/>
            <person name="Lipzen A."/>
            <person name="Lombard V."/>
            <person name="Magnuson J."/>
            <person name="Maillard F."/>
            <person name="Morin E."/>
            <person name="Murat C."/>
            <person name="Nolan M."/>
            <person name="Ohm R."/>
            <person name="Pangilinan J."/>
            <person name="Pereira M."/>
            <person name="Perotto S."/>
            <person name="Peter M."/>
            <person name="Riley R."/>
            <person name="Sitrit Y."/>
            <person name="Stielow B."/>
            <person name="Szollosi G."/>
            <person name="Zifcakova L."/>
            <person name="Stursova M."/>
            <person name="Spatafora J.W."/>
            <person name="Tedersoo L."/>
            <person name="Vaario L.-M."/>
            <person name="Yamada A."/>
            <person name="Yan M."/>
            <person name="Wang P."/>
            <person name="Xu J."/>
            <person name="Bruns T."/>
            <person name="Baldrian P."/>
            <person name="Vilgalys R."/>
            <person name="Henrissat B."/>
            <person name="Grigoriev I.V."/>
            <person name="Hibbett D."/>
            <person name="Nagy L.G."/>
            <person name="Martin F.M."/>
        </authorList>
    </citation>
    <scope>NUCLEOTIDE SEQUENCE</scope>
    <source>
        <strain evidence="1">Prilba</strain>
    </source>
</reference>
<protein>
    <recommendedName>
        <fullName evidence="3">F-box domain-containing protein</fullName>
    </recommendedName>
</protein>
<organism evidence="1 2">
    <name type="scientific">Russula ochroleuca</name>
    <dbReference type="NCBI Taxonomy" id="152965"/>
    <lineage>
        <taxon>Eukaryota</taxon>
        <taxon>Fungi</taxon>
        <taxon>Dikarya</taxon>
        <taxon>Basidiomycota</taxon>
        <taxon>Agaricomycotina</taxon>
        <taxon>Agaricomycetes</taxon>
        <taxon>Russulales</taxon>
        <taxon>Russulaceae</taxon>
        <taxon>Russula</taxon>
    </lineage>
</organism>